<feature type="non-terminal residue" evidence="1">
    <location>
        <position position="1"/>
    </location>
</feature>
<dbReference type="AlphaFoldDB" id="A0A7T8GYF6"/>
<keyword evidence="2" id="KW-1185">Reference proteome</keyword>
<dbReference type="Proteomes" id="UP000595437">
    <property type="component" value="Chromosome 9"/>
</dbReference>
<evidence type="ECO:0000313" key="2">
    <source>
        <dbReference type="Proteomes" id="UP000595437"/>
    </source>
</evidence>
<organism evidence="1 2">
    <name type="scientific">Caligus rogercresseyi</name>
    <name type="common">Sea louse</name>
    <dbReference type="NCBI Taxonomy" id="217165"/>
    <lineage>
        <taxon>Eukaryota</taxon>
        <taxon>Metazoa</taxon>
        <taxon>Ecdysozoa</taxon>
        <taxon>Arthropoda</taxon>
        <taxon>Crustacea</taxon>
        <taxon>Multicrustacea</taxon>
        <taxon>Hexanauplia</taxon>
        <taxon>Copepoda</taxon>
        <taxon>Siphonostomatoida</taxon>
        <taxon>Caligidae</taxon>
        <taxon>Caligus</taxon>
    </lineage>
</organism>
<protein>
    <submittedName>
        <fullName evidence="1">Uncharacterized protein</fullName>
    </submittedName>
</protein>
<proteinExistence type="predicted"/>
<gene>
    <name evidence="1" type="ORF">FKW44_014071</name>
</gene>
<sequence length="65" mass="7253">PSHMGNVKYRAKVISNLDATEIPEHINVERVATILGVNNRHSSMPSPKTILPKGNWCMLESTKQL</sequence>
<dbReference type="EMBL" id="CP045898">
    <property type="protein sequence ID" value="QQP40128.1"/>
    <property type="molecule type" value="Genomic_DNA"/>
</dbReference>
<evidence type="ECO:0000313" key="1">
    <source>
        <dbReference type="EMBL" id="QQP40128.1"/>
    </source>
</evidence>
<name>A0A7T8GYF6_CALRO</name>
<accession>A0A7T8GYF6</accession>
<reference evidence="2" key="1">
    <citation type="submission" date="2021-01" db="EMBL/GenBank/DDBJ databases">
        <title>Caligus Genome Assembly.</title>
        <authorList>
            <person name="Gallardo-Escarate C."/>
        </authorList>
    </citation>
    <scope>NUCLEOTIDE SEQUENCE [LARGE SCALE GENOMIC DNA]</scope>
</reference>